<dbReference type="InterPro" id="IPR050834">
    <property type="entry name" value="Glycosyltransf_2"/>
</dbReference>
<dbReference type="PANTHER" id="PTHR43685">
    <property type="entry name" value="GLYCOSYLTRANSFERASE"/>
    <property type="match status" value="1"/>
</dbReference>
<proteinExistence type="predicted"/>
<dbReference type="GO" id="GO:0016740">
    <property type="term" value="F:transferase activity"/>
    <property type="evidence" value="ECO:0007669"/>
    <property type="project" value="UniProtKB-KW"/>
</dbReference>
<sequence>MPKVSVCIPTYNRAAFLANAVQSVLNQTYQDFELIICDDGSTDNTAVMVAQWPDARIHYIQQSRNIGRSQNMRSGFDHATGEYFIKFDDDDALTPEFLAKTVAILDQEPKADFVCTNHWIINQKGERIESATRENAAKWGKDKLAAGIIPDLPVQTFQYQSLQVGSTLFRRACLQAVDYMRPDADGCEDFDLLVRLALAGKQGYFLPELLMEYRLHGGQTSLKQDIHFLKAKVFCISSYQFAEPELEKLRVQKLAGTQEVLGLRLIENGQSLAGRQLLQEAARVLGSSRRAQVGLMLSYVPVSWRRWVWGQFRQMRAKDYTEVVRAGGAGAD</sequence>
<comment type="caution">
    <text evidence="2">The sequence shown here is derived from an EMBL/GenBank/DDBJ whole genome shotgun (WGS) entry which is preliminary data.</text>
</comment>
<gene>
    <name evidence="2" type="ORF">ENR15_00225</name>
</gene>
<reference evidence="2" key="1">
    <citation type="journal article" date="2020" name="mSystems">
        <title>Genome- and Community-Level Interaction Insights into Carbon Utilization and Element Cycling Functions of Hydrothermarchaeota in Hydrothermal Sediment.</title>
        <authorList>
            <person name="Zhou Z."/>
            <person name="Liu Y."/>
            <person name="Xu W."/>
            <person name="Pan J."/>
            <person name="Luo Z.H."/>
            <person name="Li M."/>
        </authorList>
    </citation>
    <scope>NUCLEOTIDE SEQUENCE [LARGE SCALE GENOMIC DNA]</scope>
    <source>
        <strain evidence="2">SpSt-374</strain>
    </source>
</reference>
<evidence type="ECO:0000259" key="1">
    <source>
        <dbReference type="Pfam" id="PF00535"/>
    </source>
</evidence>
<dbReference type="InterPro" id="IPR001173">
    <property type="entry name" value="Glyco_trans_2-like"/>
</dbReference>
<evidence type="ECO:0000313" key="2">
    <source>
        <dbReference type="EMBL" id="HGF99127.1"/>
    </source>
</evidence>
<dbReference type="EMBL" id="DSPX01000002">
    <property type="protein sequence ID" value="HGF99127.1"/>
    <property type="molecule type" value="Genomic_DNA"/>
</dbReference>
<organism evidence="2">
    <name type="scientific">Planktothricoides sp. SpSt-374</name>
    <dbReference type="NCBI Taxonomy" id="2282167"/>
    <lineage>
        <taxon>Bacteria</taxon>
        <taxon>Bacillati</taxon>
        <taxon>Cyanobacteriota</taxon>
        <taxon>Cyanophyceae</taxon>
        <taxon>Oscillatoriophycideae</taxon>
        <taxon>Oscillatoriales</taxon>
        <taxon>Oscillatoriaceae</taxon>
        <taxon>Planktothricoides</taxon>
    </lineage>
</organism>
<dbReference type="Pfam" id="PF00535">
    <property type="entry name" value="Glycos_transf_2"/>
    <property type="match status" value="1"/>
</dbReference>
<accession>A0A7C3ZTD5</accession>
<keyword evidence="2" id="KW-0808">Transferase</keyword>
<name>A0A7C3ZTD5_9CYAN</name>
<dbReference type="InterPro" id="IPR029044">
    <property type="entry name" value="Nucleotide-diphossugar_trans"/>
</dbReference>
<feature type="domain" description="Glycosyltransferase 2-like" evidence="1">
    <location>
        <begin position="5"/>
        <end position="133"/>
    </location>
</feature>
<dbReference type="Gene3D" id="3.90.550.10">
    <property type="entry name" value="Spore Coat Polysaccharide Biosynthesis Protein SpsA, Chain A"/>
    <property type="match status" value="1"/>
</dbReference>
<dbReference type="PANTHER" id="PTHR43685:SF2">
    <property type="entry name" value="GLYCOSYLTRANSFERASE 2-LIKE DOMAIN-CONTAINING PROTEIN"/>
    <property type="match status" value="1"/>
</dbReference>
<dbReference type="SUPFAM" id="SSF53448">
    <property type="entry name" value="Nucleotide-diphospho-sugar transferases"/>
    <property type="match status" value="1"/>
</dbReference>
<dbReference type="AlphaFoldDB" id="A0A7C3ZTD5"/>
<protein>
    <submittedName>
        <fullName evidence="2">Glycosyltransferase family 2 protein</fullName>
    </submittedName>
</protein>